<comment type="caution">
    <text evidence="2">The sequence shown here is derived from an EMBL/GenBank/DDBJ whole genome shotgun (WGS) entry which is preliminary data.</text>
</comment>
<sequence length="232" mass="26517">MKVFDKVTRKDMAYWVLILLLMLVAVLSKKFGDDNAINDTLNFAATVVSIILGVIAILYTLMDSTGQKESVNTLTNVANTLSEQTEKLSDSISENQILLDKMNEINENITSQRELFKEELIATKQEILEGISSTEDPQKVAEIIESKFTEMNNTLISIGEHEIFPNSMILMARHYIKELNIDKIKRRSLERRLAVQLGISPKKSTLLLKQHLPDFDLYYDSTDDTFNRVRTR</sequence>
<evidence type="ECO:0008006" key="4">
    <source>
        <dbReference type="Google" id="ProtNLM"/>
    </source>
</evidence>
<keyword evidence="3" id="KW-1185">Reference proteome</keyword>
<evidence type="ECO:0000313" key="2">
    <source>
        <dbReference type="EMBL" id="KAA1039129.1"/>
    </source>
</evidence>
<accession>A0ABQ6R7Q5</accession>
<dbReference type="EMBL" id="SCWC02000005">
    <property type="protein sequence ID" value="KAA1039129.1"/>
    <property type="molecule type" value="Genomic_DNA"/>
</dbReference>
<feature type="transmembrane region" description="Helical" evidence="1">
    <location>
        <begin position="40"/>
        <end position="61"/>
    </location>
</feature>
<gene>
    <name evidence="2" type="ORF">ERX35_007905</name>
</gene>
<evidence type="ECO:0000256" key="1">
    <source>
        <dbReference type="SAM" id="Phobius"/>
    </source>
</evidence>
<name>A0ABQ6R7Q5_9STAP</name>
<keyword evidence="1" id="KW-0472">Membrane</keyword>
<evidence type="ECO:0000313" key="3">
    <source>
        <dbReference type="Proteomes" id="UP000295735"/>
    </source>
</evidence>
<dbReference type="RefSeq" id="WP_149459388.1">
    <property type="nucleotide sequence ID" value="NZ_SCWC02000005.1"/>
</dbReference>
<feature type="transmembrane region" description="Helical" evidence="1">
    <location>
        <begin position="12"/>
        <end position="28"/>
    </location>
</feature>
<keyword evidence="1" id="KW-1133">Transmembrane helix</keyword>
<proteinExistence type="predicted"/>
<keyword evidence="1" id="KW-0812">Transmembrane</keyword>
<dbReference type="Proteomes" id="UP000295735">
    <property type="component" value="Unassembled WGS sequence"/>
</dbReference>
<reference evidence="2 3" key="1">
    <citation type="submission" date="2019-09" db="EMBL/GenBank/DDBJ databases">
        <authorList>
            <person name="Mazhar S."/>
            <person name="Altermann E."/>
            <person name="Hill C."/>
            <person name="Mcauliffe O."/>
        </authorList>
    </citation>
    <scope>NUCLEOTIDE SEQUENCE [LARGE SCALE GENOMIC DNA]</scope>
    <source>
        <strain evidence="2 3">ATCC 51831</strain>
    </source>
</reference>
<organism evidence="2 3">
    <name type="scientific">Macrococcus equipercicus</name>
    <dbReference type="NCBI Taxonomy" id="69967"/>
    <lineage>
        <taxon>Bacteria</taxon>
        <taxon>Bacillati</taxon>
        <taxon>Bacillota</taxon>
        <taxon>Bacilli</taxon>
        <taxon>Bacillales</taxon>
        <taxon>Staphylococcaceae</taxon>
        <taxon>Macrococcus</taxon>
    </lineage>
</organism>
<protein>
    <recommendedName>
        <fullName evidence="4">LemA family protein</fullName>
    </recommendedName>
</protein>